<feature type="compositionally biased region" description="Polar residues" evidence="1">
    <location>
        <begin position="100"/>
        <end position="109"/>
    </location>
</feature>
<reference evidence="2 3" key="1">
    <citation type="submission" date="2015-10" db="EMBL/GenBank/DDBJ databases">
        <title>Genome analyses suggest a sexual origin of heterokaryosis in a supposedly ancient asexual fungus.</title>
        <authorList>
            <person name="Ropars J."/>
            <person name="Sedzielewska K."/>
            <person name="Noel J."/>
            <person name="Charron P."/>
            <person name="Farinelli L."/>
            <person name="Marton T."/>
            <person name="Kruger M."/>
            <person name="Pelin A."/>
            <person name="Brachmann A."/>
            <person name="Corradi N."/>
        </authorList>
    </citation>
    <scope>NUCLEOTIDE SEQUENCE [LARGE SCALE GENOMIC DNA]</scope>
    <source>
        <strain evidence="2 3">A4</strain>
    </source>
</reference>
<name>A0A2I1HR62_9GLOM</name>
<dbReference type="VEuPathDB" id="FungiDB:RhiirFUN_015560"/>
<organism evidence="2 3">
    <name type="scientific">Rhizophagus irregularis</name>
    <dbReference type="NCBI Taxonomy" id="588596"/>
    <lineage>
        <taxon>Eukaryota</taxon>
        <taxon>Fungi</taxon>
        <taxon>Fungi incertae sedis</taxon>
        <taxon>Mucoromycota</taxon>
        <taxon>Glomeromycotina</taxon>
        <taxon>Glomeromycetes</taxon>
        <taxon>Glomerales</taxon>
        <taxon>Glomeraceae</taxon>
        <taxon>Rhizophagus</taxon>
    </lineage>
</organism>
<dbReference type="Proteomes" id="UP000234323">
    <property type="component" value="Unassembled WGS sequence"/>
</dbReference>
<protein>
    <submittedName>
        <fullName evidence="2">Uncharacterized protein</fullName>
    </submittedName>
</protein>
<dbReference type="EMBL" id="LLXI01005147">
    <property type="protein sequence ID" value="PKY61283.1"/>
    <property type="molecule type" value="Genomic_DNA"/>
</dbReference>
<feature type="region of interest" description="Disordered" evidence="1">
    <location>
        <begin position="89"/>
        <end position="112"/>
    </location>
</feature>
<dbReference type="VEuPathDB" id="FungiDB:FUN_010232"/>
<proteinExistence type="predicted"/>
<sequence length="175" mass="20114">MNEKIIKTISTKMKEKPDNNDGYNIYLSTAKDRLPETLSNFLNIYDIDSNMIKICKGLKAMNSILQNNTLCTFKHNSFASNLMINNNNTHDDDDDSLSNQTSEDSTQDTQIKETRVIFDEYTQKEHQKSNNKAANNPKNFVVETENGPIELATALRYERMRANTKLIRTKGRISR</sequence>
<evidence type="ECO:0000313" key="2">
    <source>
        <dbReference type="EMBL" id="PKY61283.1"/>
    </source>
</evidence>
<comment type="caution">
    <text evidence="2">The sequence shown here is derived from an EMBL/GenBank/DDBJ whole genome shotgun (WGS) entry which is preliminary data.</text>
</comment>
<dbReference type="AlphaFoldDB" id="A0A2I1HR62"/>
<dbReference type="VEuPathDB" id="FungiDB:RhiirA1_541972"/>
<keyword evidence="3" id="KW-1185">Reference proteome</keyword>
<evidence type="ECO:0000313" key="3">
    <source>
        <dbReference type="Proteomes" id="UP000234323"/>
    </source>
</evidence>
<accession>A0A2I1HR62</accession>
<evidence type="ECO:0000256" key="1">
    <source>
        <dbReference type="SAM" id="MobiDB-lite"/>
    </source>
</evidence>
<gene>
    <name evidence="2" type="ORF">RhiirA4_550908</name>
</gene>